<accession>A0ABW2L540</accession>
<evidence type="ECO:0008006" key="3">
    <source>
        <dbReference type="Google" id="ProtNLM"/>
    </source>
</evidence>
<name>A0ABW2L540_9BACT</name>
<dbReference type="RefSeq" id="WP_379710524.1">
    <property type="nucleotide sequence ID" value="NZ_JBHTBS010000002.1"/>
</dbReference>
<proteinExistence type="predicted"/>
<evidence type="ECO:0000313" key="1">
    <source>
        <dbReference type="EMBL" id="MFC7336818.1"/>
    </source>
</evidence>
<evidence type="ECO:0000313" key="2">
    <source>
        <dbReference type="Proteomes" id="UP001596472"/>
    </source>
</evidence>
<organism evidence="1 2">
    <name type="scientific">Haloferula chungangensis</name>
    <dbReference type="NCBI Taxonomy" id="1048331"/>
    <lineage>
        <taxon>Bacteria</taxon>
        <taxon>Pseudomonadati</taxon>
        <taxon>Verrucomicrobiota</taxon>
        <taxon>Verrucomicrobiia</taxon>
        <taxon>Verrucomicrobiales</taxon>
        <taxon>Verrucomicrobiaceae</taxon>
        <taxon>Haloferula</taxon>
    </lineage>
</organism>
<keyword evidence="2" id="KW-1185">Reference proteome</keyword>
<protein>
    <recommendedName>
        <fullName evidence="3">PEP-CTERM sorting domain-containing protein</fullName>
    </recommendedName>
</protein>
<dbReference type="Proteomes" id="UP001596472">
    <property type="component" value="Unassembled WGS sequence"/>
</dbReference>
<gene>
    <name evidence="1" type="ORF">ACFQY0_06495</name>
</gene>
<reference evidence="2" key="1">
    <citation type="journal article" date="2019" name="Int. J. Syst. Evol. Microbiol.">
        <title>The Global Catalogue of Microorganisms (GCM) 10K type strain sequencing project: providing services to taxonomists for standard genome sequencing and annotation.</title>
        <authorList>
            <consortium name="The Broad Institute Genomics Platform"/>
            <consortium name="The Broad Institute Genome Sequencing Center for Infectious Disease"/>
            <person name="Wu L."/>
            <person name="Ma J."/>
        </authorList>
    </citation>
    <scope>NUCLEOTIDE SEQUENCE [LARGE SCALE GENOMIC DNA]</scope>
    <source>
        <strain evidence="2">CGMCC 4.1467</strain>
    </source>
</reference>
<dbReference type="EMBL" id="JBHTBS010000002">
    <property type="protein sequence ID" value="MFC7336818.1"/>
    <property type="molecule type" value="Genomic_DNA"/>
</dbReference>
<comment type="caution">
    <text evidence="1">The sequence shown here is derived from an EMBL/GenBank/DDBJ whole genome shotgun (WGS) entry which is preliminary data.</text>
</comment>
<sequence>MKTLIRTWMGIGLVHYLCGVSASAATLLFSFTGQITEKRGRDVSVFTGEVGGEFTGFFSYDTSSLNESRSSSGFYDLIDFKLDGRSLNVSTGPEIPFRAGVFVHDGGDSDDWLEVRGFYLPAMATVGIDGFNDNGAISIWLFDSTGGAFSDGILPEAIDLSQFDDTRAIGPIFGVSPFGPNRDEGLITGVNLIPEPRALALVMTGLILMSLKRVVVR</sequence>